<keyword evidence="3" id="KW-0804">Transcription</keyword>
<dbReference type="Proteomes" id="UP001596337">
    <property type="component" value="Unassembled WGS sequence"/>
</dbReference>
<dbReference type="Pfam" id="PF21993">
    <property type="entry name" value="TetR_C_13_2"/>
    <property type="match status" value="1"/>
</dbReference>
<dbReference type="PANTHER" id="PTHR47506">
    <property type="entry name" value="TRANSCRIPTIONAL REGULATORY PROTEIN"/>
    <property type="match status" value="1"/>
</dbReference>
<sequence length="186" mass="20406">MKRLPGRTRQRMVDSAVTLLRERGASGVSIDAVLAHSGAPRGSVYHHFPHGRNEMVLSAVRQAGNEIGRHIRPTAGEPHVVLDGFVDYWRRTLTESSFQAGCPVVALAVDNRGDLPEAADAVREIFWAWQEKLRELLIAAGLPSERSKRLAKVAVAAIEGAVVLCRAERSTEPLDVVVEELTPLFQ</sequence>
<evidence type="ECO:0000259" key="5">
    <source>
        <dbReference type="PROSITE" id="PS50977"/>
    </source>
</evidence>
<dbReference type="Gene3D" id="1.10.357.10">
    <property type="entry name" value="Tetracycline Repressor, domain 2"/>
    <property type="match status" value="1"/>
</dbReference>
<reference evidence="7" key="1">
    <citation type="journal article" date="2019" name="Int. J. Syst. Evol. Microbiol.">
        <title>The Global Catalogue of Microorganisms (GCM) 10K type strain sequencing project: providing services to taxonomists for standard genome sequencing and annotation.</title>
        <authorList>
            <consortium name="The Broad Institute Genomics Platform"/>
            <consortium name="The Broad Institute Genome Sequencing Center for Infectious Disease"/>
            <person name="Wu L."/>
            <person name="Ma J."/>
        </authorList>
    </citation>
    <scope>NUCLEOTIDE SEQUENCE [LARGE SCALE GENOMIC DNA]</scope>
    <source>
        <strain evidence="7">KCTC 32255</strain>
    </source>
</reference>
<evidence type="ECO:0000313" key="7">
    <source>
        <dbReference type="Proteomes" id="UP001596337"/>
    </source>
</evidence>
<keyword evidence="7" id="KW-1185">Reference proteome</keyword>
<dbReference type="EMBL" id="JBHSXX010000001">
    <property type="protein sequence ID" value="MFC6868767.1"/>
    <property type="molecule type" value="Genomic_DNA"/>
</dbReference>
<evidence type="ECO:0000256" key="1">
    <source>
        <dbReference type="ARBA" id="ARBA00023015"/>
    </source>
</evidence>
<dbReference type="SUPFAM" id="SSF46689">
    <property type="entry name" value="Homeodomain-like"/>
    <property type="match status" value="1"/>
</dbReference>
<name>A0ABW2C0E2_9PSEU</name>
<dbReference type="SUPFAM" id="SSF48498">
    <property type="entry name" value="Tetracyclin repressor-like, C-terminal domain"/>
    <property type="match status" value="1"/>
</dbReference>
<comment type="caution">
    <text evidence="6">The sequence shown here is derived from an EMBL/GenBank/DDBJ whole genome shotgun (WGS) entry which is preliminary data.</text>
</comment>
<organism evidence="6 7">
    <name type="scientific">Haloechinothrix salitolerans</name>
    <dbReference type="NCBI Taxonomy" id="926830"/>
    <lineage>
        <taxon>Bacteria</taxon>
        <taxon>Bacillati</taxon>
        <taxon>Actinomycetota</taxon>
        <taxon>Actinomycetes</taxon>
        <taxon>Pseudonocardiales</taxon>
        <taxon>Pseudonocardiaceae</taxon>
        <taxon>Haloechinothrix</taxon>
    </lineage>
</organism>
<dbReference type="InterPro" id="IPR001647">
    <property type="entry name" value="HTH_TetR"/>
</dbReference>
<evidence type="ECO:0000256" key="3">
    <source>
        <dbReference type="ARBA" id="ARBA00023163"/>
    </source>
</evidence>
<dbReference type="InterPro" id="IPR036271">
    <property type="entry name" value="Tet_transcr_reg_TetR-rel_C_sf"/>
</dbReference>
<proteinExistence type="predicted"/>
<gene>
    <name evidence="6" type="ORF">ACFQGD_16625</name>
</gene>
<feature type="DNA-binding region" description="H-T-H motif" evidence="4">
    <location>
        <begin position="29"/>
        <end position="48"/>
    </location>
</feature>
<dbReference type="RefSeq" id="WP_345396629.1">
    <property type="nucleotide sequence ID" value="NZ_BAABLA010000026.1"/>
</dbReference>
<evidence type="ECO:0000313" key="6">
    <source>
        <dbReference type="EMBL" id="MFC6868767.1"/>
    </source>
</evidence>
<feature type="domain" description="HTH tetR-type" evidence="5">
    <location>
        <begin position="6"/>
        <end position="66"/>
    </location>
</feature>
<dbReference type="InterPro" id="IPR009057">
    <property type="entry name" value="Homeodomain-like_sf"/>
</dbReference>
<keyword evidence="1" id="KW-0805">Transcription regulation</keyword>
<dbReference type="PROSITE" id="PS50977">
    <property type="entry name" value="HTH_TETR_2"/>
    <property type="match status" value="1"/>
</dbReference>
<dbReference type="Pfam" id="PF00440">
    <property type="entry name" value="TetR_N"/>
    <property type="match status" value="1"/>
</dbReference>
<keyword evidence="2 4" id="KW-0238">DNA-binding</keyword>
<dbReference type="InterPro" id="IPR054156">
    <property type="entry name" value="YxaF_TetR_C"/>
</dbReference>
<accession>A0ABW2C0E2</accession>
<dbReference type="PANTHER" id="PTHR47506:SF3">
    <property type="entry name" value="HTH-TYPE TRANSCRIPTIONAL REGULATOR LMRA"/>
    <property type="match status" value="1"/>
</dbReference>
<protein>
    <submittedName>
        <fullName evidence="6">TetR/AcrR family transcriptional regulator</fullName>
    </submittedName>
</protein>
<evidence type="ECO:0000256" key="2">
    <source>
        <dbReference type="ARBA" id="ARBA00023125"/>
    </source>
</evidence>
<evidence type="ECO:0000256" key="4">
    <source>
        <dbReference type="PROSITE-ProRule" id="PRU00335"/>
    </source>
</evidence>